<dbReference type="Proteomes" id="UP001590950">
    <property type="component" value="Unassembled WGS sequence"/>
</dbReference>
<sequence length="100" mass="11159">MEIRLIHDVSSLGALNGLLGRPYRHMVRLMFTLTQLPRGKRTLTSRRDPIALVMLVGSTKSVLLSFHRISPPIAALSPAKCSSSPPPRLFYYIFTKVSIP</sequence>
<comment type="caution">
    <text evidence="1">The sequence shown here is derived from an EMBL/GenBank/DDBJ whole genome shotgun (WGS) entry which is preliminary data.</text>
</comment>
<reference evidence="1 2" key="1">
    <citation type="submission" date="2024-09" db="EMBL/GenBank/DDBJ databases">
        <title>Rethinking Asexuality: The Enigmatic Case of Functional Sexual Genes in Lepraria (Stereocaulaceae).</title>
        <authorList>
            <person name="Doellman M."/>
            <person name="Sun Y."/>
            <person name="Barcenas-Pena A."/>
            <person name="Lumbsch H.T."/>
            <person name="Grewe F."/>
        </authorList>
    </citation>
    <scope>NUCLEOTIDE SEQUENCE [LARGE SCALE GENOMIC DNA]</scope>
    <source>
        <strain evidence="1 2">Mercado 3170</strain>
    </source>
</reference>
<organism evidence="1 2">
    <name type="scientific">Stereocaulon virgatum</name>
    <dbReference type="NCBI Taxonomy" id="373712"/>
    <lineage>
        <taxon>Eukaryota</taxon>
        <taxon>Fungi</taxon>
        <taxon>Dikarya</taxon>
        <taxon>Ascomycota</taxon>
        <taxon>Pezizomycotina</taxon>
        <taxon>Lecanoromycetes</taxon>
        <taxon>OSLEUM clade</taxon>
        <taxon>Lecanoromycetidae</taxon>
        <taxon>Lecanorales</taxon>
        <taxon>Lecanorineae</taxon>
        <taxon>Stereocaulaceae</taxon>
        <taxon>Stereocaulon</taxon>
    </lineage>
</organism>
<accession>A0ABR4AMI9</accession>
<evidence type="ECO:0000313" key="1">
    <source>
        <dbReference type="EMBL" id="KAL2046955.1"/>
    </source>
</evidence>
<name>A0ABR4AMI9_9LECA</name>
<dbReference type="EMBL" id="JBEFKJ010000003">
    <property type="protein sequence ID" value="KAL2046955.1"/>
    <property type="molecule type" value="Genomic_DNA"/>
</dbReference>
<protein>
    <submittedName>
        <fullName evidence="1">Uncharacterized protein</fullName>
    </submittedName>
</protein>
<proteinExistence type="predicted"/>
<gene>
    <name evidence="1" type="ORF">N7G274_000973</name>
</gene>
<evidence type="ECO:0000313" key="2">
    <source>
        <dbReference type="Proteomes" id="UP001590950"/>
    </source>
</evidence>
<keyword evidence="2" id="KW-1185">Reference proteome</keyword>